<evidence type="ECO:0000313" key="2">
    <source>
        <dbReference type="EMBL" id="TYZ06364.1"/>
    </source>
</evidence>
<protein>
    <submittedName>
        <fullName evidence="2">Uncharacterized protein</fullName>
    </submittedName>
</protein>
<keyword evidence="3" id="KW-1185">Reference proteome</keyword>
<sequence>MASPAPWLFRLLPTAGLVVLLAAGAWPAGGQSKAPAAAPASAPKPSVRKLLADARALQRQYRDSEALDKYEQVLRADAKNYEALWQAALLNLRIGRRYTDETRKSAYFTMARGYAERSWALKQEGAESNYAVALTLYDQATLLRAKDRLQAYRDMKPYVFLAVARRPDWSEAWQLLGRWHYRVDHYNLLERAFSVLFLGGKPGGASSRQAIDALQRAKELSPQRMEVYFDLARVFENQNRRAQALDILRQAALLTPVTTEELEISRRCRNLRQKLERKVSRQAAGAPK</sequence>
<dbReference type="InterPro" id="IPR049039">
    <property type="entry name" value="RMD1-3_a_helical_rpt"/>
</dbReference>
<dbReference type="AlphaFoldDB" id="A0A5D6UVE6"/>
<dbReference type="Pfam" id="PF21033">
    <property type="entry name" value="RMD1-3"/>
    <property type="match status" value="1"/>
</dbReference>
<comment type="caution">
    <text evidence="2">The sequence shown here is derived from an EMBL/GenBank/DDBJ whole genome shotgun (WGS) entry which is preliminary data.</text>
</comment>
<proteinExistence type="predicted"/>
<dbReference type="InterPro" id="IPR011990">
    <property type="entry name" value="TPR-like_helical_dom_sf"/>
</dbReference>
<feature type="repeat" description="TPR" evidence="1">
    <location>
        <begin position="225"/>
        <end position="258"/>
    </location>
</feature>
<dbReference type="SUPFAM" id="SSF48452">
    <property type="entry name" value="TPR-like"/>
    <property type="match status" value="1"/>
</dbReference>
<dbReference type="PROSITE" id="PS50005">
    <property type="entry name" value="TPR"/>
    <property type="match status" value="1"/>
</dbReference>
<dbReference type="InterPro" id="IPR019734">
    <property type="entry name" value="TPR_rpt"/>
</dbReference>
<accession>A0A5D6UVE6</accession>
<dbReference type="EMBL" id="VTHL01000025">
    <property type="protein sequence ID" value="TYZ06364.1"/>
    <property type="molecule type" value="Genomic_DNA"/>
</dbReference>
<evidence type="ECO:0000256" key="1">
    <source>
        <dbReference type="PROSITE-ProRule" id="PRU00339"/>
    </source>
</evidence>
<dbReference type="Gene3D" id="1.25.40.10">
    <property type="entry name" value="Tetratricopeptide repeat domain"/>
    <property type="match status" value="2"/>
</dbReference>
<dbReference type="RefSeq" id="WP_149072514.1">
    <property type="nucleotide sequence ID" value="NZ_VTHL01000025.1"/>
</dbReference>
<gene>
    <name evidence="2" type="ORF">FY528_18510</name>
</gene>
<name>A0A5D6UVE6_9BACT</name>
<reference evidence="2 3" key="1">
    <citation type="submission" date="2019-08" db="EMBL/GenBank/DDBJ databases">
        <authorList>
            <person name="Seo M.-J."/>
        </authorList>
    </citation>
    <scope>NUCLEOTIDE SEQUENCE [LARGE SCALE GENOMIC DNA]</scope>
    <source>
        <strain evidence="2 3">KIGAM108</strain>
    </source>
</reference>
<dbReference type="Proteomes" id="UP000322791">
    <property type="component" value="Unassembled WGS sequence"/>
</dbReference>
<organism evidence="2 3">
    <name type="scientific">Hymenobacter lutimineralis</name>
    <dbReference type="NCBI Taxonomy" id="2606448"/>
    <lineage>
        <taxon>Bacteria</taxon>
        <taxon>Pseudomonadati</taxon>
        <taxon>Bacteroidota</taxon>
        <taxon>Cytophagia</taxon>
        <taxon>Cytophagales</taxon>
        <taxon>Hymenobacteraceae</taxon>
        <taxon>Hymenobacter</taxon>
    </lineage>
</organism>
<keyword evidence="1" id="KW-0802">TPR repeat</keyword>
<evidence type="ECO:0000313" key="3">
    <source>
        <dbReference type="Proteomes" id="UP000322791"/>
    </source>
</evidence>